<organism evidence="2 3">
    <name type="scientific">Winkia neuii subsp. anitrata</name>
    <dbReference type="NCBI Taxonomy" id="29318"/>
    <lineage>
        <taxon>Bacteria</taxon>
        <taxon>Bacillati</taxon>
        <taxon>Actinomycetota</taxon>
        <taxon>Actinomycetes</taxon>
        <taxon>Actinomycetales</taxon>
        <taxon>Actinomycetaceae</taxon>
        <taxon>Winkia</taxon>
    </lineage>
</organism>
<dbReference type="KEGG" id="wne:PIG85_01495"/>
<dbReference type="AlphaFoldDB" id="A0AB38XQ04"/>
<evidence type="ECO:0000256" key="1">
    <source>
        <dbReference type="SAM" id="Coils"/>
    </source>
</evidence>
<reference evidence="2" key="1">
    <citation type="submission" date="2023-01" db="EMBL/GenBank/DDBJ databases">
        <title>Comparative Genomic Analysis of the Clinically-Derived Winkia Strain NY0527 Provides Evidence into the Taxonomic Reassignment of Winkia neuii and Characterizes Their Virulence Traits.</title>
        <authorList>
            <person name="Cai X."/>
            <person name="Peng Y."/>
            <person name="Li M."/>
            <person name="Qiu Y."/>
            <person name="Wang Y."/>
            <person name="Xu L."/>
            <person name="Hou Q."/>
        </authorList>
    </citation>
    <scope>NUCLEOTIDE SEQUENCE</scope>
    <source>
        <strain evidence="2">NY0527</strain>
    </source>
</reference>
<sequence>MSEQIDINTLLEKYEAELARMTRRAILAEATIEAKERELSALKKHGLKDGDANE</sequence>
<name>A0AB38XQ04_9ACTO</name>
<keyword evidence="1" id="KW-0175">Coiled coil</keyword>
<accession>A0AB38XQ04</accession>
<proteinExistence type="predicted"/>
<evidence type="ECO:0000313" key="2">
    <source>
        <dbReference type="EMBL" id="WCE46348.1"/>
    </source>
</evidence>
<feature type="coiled-coil region" evidence="1">
    <location>
        <begin position="11"/>
        <end position="45"/>
    </location>
</feature>
<dbReference type="RefSeq" id="WP_004808301.1">
    <property type="nucleotide sequence ID" value="NZ_CP116394.1"/>
</dbReference>
<protein>
    <submittedName>
        <fullName evidence="2">Uncharacterized protein</fullName>
    </submittedName>
</protein>
<dbReference type="Proteomes" id="UP001211044">
    <property type="component" value="Chromosome"/>
</dbReference>
<evidence type="ECO:0000313" key="3">
    <source>
        <dbReference type="Proteomes" id="UP001211044"/>
    </source>
</evidence>
<gene>
    <name evidence="2" type="ORF">PIG85_01495</name>
</gene>
<dbReference type="EMBL" id="CP116394">
    <property type="protein sequence ID" value="WCE46348.1"/>
    <property type="molecule type" value="Genomic_DNA"/>
</dbReference>